<feature type="transmembrane region" description="Helical" evidence="1">
    <location>
        <begin position="74"/>
        <end position="96"/>
    </location>
</feature>
<reference evidence="3 4" key="1">
    <citation type="submission" date="2016-10" db="EMBL/GenBank/DDBJ databases">
        <authorList>
            <person name="de Groot N.N."/>
        </authorList>
    </citation>
    <scope>NUCLEOTIDE SEQUENCE [LARGE SCALE GENOMIC DNA]</scope>
    <source>
        <strain evidence="3 4">743A</strain>
    </source>
</reference>
<dbReference type="RefSeq" id="WP_092560603.1">
    <property type="nucleotide sequence ID" value="NZ_FOYZ01000007.1"/>
</dbReference>
<dbReference type="InterPro" id="IPR003848">
    <property type="entry name" value="DUF218"/>
</dbReference>
<name>A0A1I6JY43_9FIRM</name>
<dbReference type="PANTHER" id="PTHR30336">
    <property type="entry name" value="INNER MEMBRANE PROTEIN, PROBABLE PERMEASE"/>
    <property type="match status" value="1"/>
</dbReference>
<evidence type="ECO:0000259" key="2">
    <source>
        <dbReference type="Pfam" id="PF02698"/>
    </source>
</evidence>
<proteinExistence type="predicted"/>
<evidence type="ECO:0000313" key="3">
    <source>
        <dbReference type="EMBL" id="SFR83876.1"/>
    </source>
</evidence>
<dbReference type="STRING" id="37658.SAMN05661086_02070"/>
<gene>
    <name evidence="3" type="ORF">SAMN05661086_02070</name>
</gene>
<dbReference type="CDD" id="cd06259">
    <property type="entry name" value="YdcF-like"/>
    <property type="match status" value="1"/>
</dbReference>
<dbReference type="InterPro" id="IPR014729">
    <property type="entry name" value="Rossmann-like_a/b/a_fold"/>
</dbReference>
<keyword evidence="1" id="KW-0812">Transmembrane</keyword>
<dbReference type="Gene3D" id="3.40.50.620">
    <property type="entry name" value="HUPs"/>
    <property type="match status" value="1"/>
</dbReference>
<evidence type="ECO:0000313" key="4">
    <source>
        <dbReference type="Proteomes" id="UP000199659"/>
    </source>
</evidence>
<organism evidence="3 4">
    <name type="scientific">Anaeromicropila populeti</name>
    <dbReference type="NCBI Taxonomy" id="37658"/>
    <lineage>
        <taxon>Bacteria</taxon>
        <taxon>Bacillati</taxon>
        <taxon>Bacillota</taxon>
        <taxon>Clostridia</taxon>
        <taxon>Lachnospirales</taxon>
        <taxon>Lachnospiraceae</taxon>
        <taxon>Anaeromicropila</taxon>
    </lineage>
</organism>
<dbReference type="GO" id="GO:0000270">
    <property type="term" value="P:peptidoglycan metabolic process"/>
    <property type="evidence" value="ECO:0007669"/>
    <property type="project" value="TreeGrafter"/>
</dbReference>
<feature type="domain" description="DUF218" evidence="2">
    <location>
        <begin position="108"/>
        <end position="234"/>
    </location>
</feature>
<dbReference type="Pfam" id="PF02698">
    <property type="entry name" value="DUF218"/>
    <property type="match status" value="1"/>
</dbReference>
<protein>
    <submittedName>
        <fullName evidence="3">Uncharacterized SAM-binding protein YcdF, DUF218 family</fullName>
    </submittedName>
</protein>
<dbReference type="EMBL" id="FOYZ01000007">
    <property type="protein sequence ID" value="SFR83876.1"/>
    <property type="molecule type" value="Genomic_DNA"/>
</dbReference>
<dbReference type="PANTHER" id="PTHR30336:SF4">
    <property type="entry name" value="ENVELOPE BIOGENESIS FACTOR ELYC"/>
    <property type="match status" value="1"/>
</dbReference>
<dbReference type="OrthoDB" id="9782395at2"/>
<dbReference type="GO" id="GO:0005886">
    <property type="term" value="C:plasma membrane"/>
    <property type="evidence" value="ECO:0007669"/>
    <property type="project" value="TreeGrafter"/>
</dbReference>
<feature type="transmembrane region" description="Helical" evidence="1">
    <location>
        <begin position="12"/>
        <end position="36"/>
    </location>
</feature>
<dbReference type="Proteomes" id="UP000199659">
    <property type="component" value="Unassembled WGS sequence"/>
</dbReference>
<keyword evidence="1" id="KW-0472">Membrane</keyword>
<keyword evidence="1" id="KW-1133">Transmembrane helix</keyword>
<sequence length="259" mass="29209">MNKRRCFKNLNIISFLFGLLGIISFFYFIIIISYAGIKADFALFWVLLGSMCFVVMGILMVLKKEQVMVPKPLLYGAELFILAGLALFLFIEAVIISSARSKPSENADYMIVLGAQVKGKRVSKALKYRLDTAIEYLEKNELTKVIVSGGQGEGEDISEAEAMFRYLVQNGISPERIIKEDKSKNTYENITFSKVFIEPEKTTIIVTNSFHVYRGMALAKKQNFGTIEGLNAPTDKILCIHYYVREAVAVVKDKLVRNI</sequence>
<accession>A0A1I6JY43</accession>
<dbReference type="AlphaFoldDB" id="A0A1I6JY43"/>
<feature type="transmembrane region" description="Helical" evidence="1">
    <location>
        <begin position="42"/>
        <end position="62"/>
    </location>
</feature>
<keyword evidence="4" id="KW-1185">Reference proteome</keyword>
<evidence type="ECO:0000256" key="1">
    <source>
        <dbReference type="SAM" id="Phobius"/>
    </source>
</evidence>
<dbReference type="GO" id="GO:0043164">
    <property type="term" value="P:Gram-negative-bacterium-type cell wall biogenesis"/>
    <property type="evidence" value="ECO:0007669"/>
    <property type="project" value="TreeGrafter"/>
</dbReference>
<dbReference type="InterPro" id="IPR051599">
    <property type="entry name" value="Cell_Envelope_Assoc"/>
</dbReference>